<dbReference type="Pfam" id="PF20628">
    <property type="entry name" value="Dyp_perox_C"/>
    <property type="match status" value="1"/>
</dbReference>
<dbReference type="Proteomes" id="UP000194003">
    <property type="component" value="Unassembled WGS sequence"/>
</dbReference>
<dbReference type="InterPro" id="IPR048327">
    <property type="entry name" value="Dyp_perox_N"/>
</dbReference>
<dbReference type="GO" id="GO:0005829">
    <property type="term" value="C:cytosol"/>
    <property type="evidence" value="ECO:0007669"/>
    <property type="project" value="TreeGrafter"/>
</dbReference>
<evidence type="ECO:0000256" key="7">
    <source>
        <dbReference type="SAM" id="MobiDB-lite"/>
    </source>
</evidence>
<dbReference type="InterPro" id="IPR006314">
    <property type="entry name" value="Dyp_peroxidase"/>
</dbReference>
<evidence type="ECO:0000313" key="10">
    <source>
        <dbReference type="EMBL" id="OSM06936.1"/>
    </source>
</evidence>
<sequence length="262" mass="28280">MLARIAKMELPETVVLGLGAGFIQRLGKEIPGLRPFPALTGPAGSIPATGGDVWVWLQGEDRGELVHQSNAIVAQLGHGLTPTAVVDGFQHGDSQDLTGYEDGTENPEGEKAQAAAIVSGAGAGLDGSSFVAVQQWKHDLRLFKSHPQDEQDNMIGRRLADNEEFDEAPESAHVKRTAQESFTPEAFILRRSMPWTDGMDAGLMFVAFGRSFDAYEAILRRMLGLEDGVADALFRFTRPLTGAFYWCPPRKGSGLDLSALGL</sequence>
<evidence type="ECO:0000256" key="4">
    <source>
        <dbReference type="ARBA" id="ARBA00023002"/>
    </source>
</evidence>
<keyword evidence="4" id="KW-0560">Oxidoreductase</keyword>
<comment type="caution">
    <text evidence="10">The sequence shown here is derived from an EMBL/GenBank/DDBJ whole genome shotgun (WGS) entry which is preliminary data.</text>
</comment>
<evidence type="ECO:0000256" key="2">
    <source>
        <dbReference type="ARBA" id="ARBA00022559"/>
    </source>
</evidence>
<evidence type="ECO:0000313" key="11">
    <source>
        <dbReference type="Proteomes" id="UP000194003"/>
    </source>
</evidence>
<proteinExistence type="inferred from homology"/>
<dbReference type="AlphaFoldDB" id="A0A1Y2K900"/>
<evidence type="ECO:0000256" key="6">
    <source>
        <dbReference type="ARBA" id="ARBA00025737"/>
    </source>
</evidence>
<evidence type="ECO:0000259" key="9">
    <source>
        <dbReference type="Pfam" id="PF20628"/>
    </source>
</evidence>
<evidence type="ECO:0000256" key="1">
    <source>
        <dbReference type="ARBA" id="ARBA00001970"/>
    </source>
</evidence>
<dbReference type="STRING" id="1434232.MAIT1_00177"/>
<keyword evidence="3" id="KW-0479">Metal-binding</keyword>
<protein>
    <submittedName>
        <fullName evidence="10">Putative Dyp-type peroxidase family protein</fullName>
    </submittedName>
</protein>
<reference evidence="10 11" key="1">
    <citation type="journal article" date="2016" name="BMC Genomics">
        <title>Combined genomic and structural analyses of a cultured magnetotactic bacterium reveals its niche adaptation to a dynamic environment.</title>
        <authorList>
            <person name="Araujo A.C."/>
            <person name="Morillo V."/>
            <person name="Cypriano J."/>
            <person name="Teixeira L.C."/>
            <person name="Leao P."/>
            <person name="Lyra S."/>
            <person name="Almeida L.G."/>
            <person name="Bazylinski D.A."/>
            <person name="Vasconcellos A.T."/>
            <person name="Abreu F."/>
            <person name="Lins U."/>
        </authorList>
    </citation>
    <scope>NUCLEOTIDE SEQUENCE [LARGE SCALE GENOMIC DNA]</scope>
    <source>
        <strain evidence="10 11">IT-1</strain>
    </source>
</reference>
<dbReference type="EMBL" id="LVJN01000015">
    <property type="protein sequence ID" value="OSM06936.1"/>
    <property type="molecule type" value="Genomic_DNA"/>
</dbReference>
<name>A0A1Y2K900_9PROT</name>
<dbReference type="GO" id="GO:0046872">
    <property type="term" value="F:metal ion binding"/>
    <property type="evidence" value="ECO:0007669"/>
    <property type="project" value="UniProtKB-KW"/>
</dbReference>
<feature type="domain" description="Dyp-type peroxidase N-terminal" evidence="8">
    <location>
        <begin position="13"/>
        <end position="90"/>
    </location>
</feature>
<dbReference type="InterPro" id="IPR011008">
    <property type="entry name" value="Dimeric_a/b-barrel"/>
</dbReference>
<keyword evidence="2 10" id="KW-0575">Peroxidase</keyword>
<feature type="domain" description="Dyp-type peroxidase C-terminal" evidence="9">
    <location>
        <begin position="94"/>
        <end position="250"/>
    </location>
</feature>
<evidence type="ECO:0000259" key="8">
    <source>
        <dbReference type="Pfam" id="PF04261"/>
    </source>
</evidence>
<dbReference type="GO" id="GO:0004601">
    <property type="term" value="F:peroxidase activity"/>
    <property type="evidence" value="ECO:0007669"/>
    <property type="project" value="UniProtKB-KW"/>
</dbReference>
<dbReference type="InterPro" id="IPR048328">
    <property type="entry name" value="Dyp_perox_C"/>
</dbReference>
<evidence type="ECO:0000256" key="5">
    <source>
        <dbReference type="ARBA" id="ARBA00023004"/>
    </source>
</evidence>
<dbReference type="PANTHER" id="PTHR30521">
    <property type="entry name" value="DEFERROCHELATASE/PEROXIDASE"/>
    <property type="match status" value="1"/>
</dbReference>
<dbReference type="GO" id="GO:0020037">
    <property type="term" value="F:heme binding"/>
    <property type="evidence" value="ECO:0007669"/>
    <property type="project" value="InterPro"/>
</dbReference>
<dbReference type="PROSITE" id="PS51404">
    <property type="entry name" value="DYP_PEROXIDASE"/>
    <property type="match status" value="1"/>
</dbReference>
<dbReference type="PANTHER" id="PTHR30521:SF0">
    <property type="entry name" value="DYP-TYPE PEROXIDASE FAMILY PROTEIN"/>
    <property type="match status" value="1"/>
</dbReference>
<accession>A0A1Y2K900</accession>
<dbReference type="NCBIfam" id="TIGR01413">
    <property type="entry name" value="Dyp_perox_fam"/>
    <property type="match status" value="1"/>
</dbReference>
<feature type="region of interest" description="Disordered" evidence="7">
    <location>
        <begin position="91"/>
        <end position="111"/>
    </location>
</feature>
<evidence type="ECO:0000256" key="3">
    <source>
        <dbReference type="ARBA" id="ARBA00022723"/>
    </source>
</evidence>
<comment type="similarity">
    <text evidence="6">Belongs to the DyP-type peroxidase family.</text>
</comment>
<dbReference type="Pfam" id="PF04261">
    <property type="entry name" value="Dyp_perox_N"/>
    <property type="match status" value="1"/>
</dbReference>
<gene>
    <name evidence="10" type="ORF">MAIT1_00177</name>
</gene>
<keyword evidence="5" id="KW-0408">Iron</keyword>
<comment type="cofactor">
    <cofactor evidence="1">
        <name>heme b</name>
        <dbReference type="ChEBI" id="CHEBI:60344"/>
    </cofactor>
</comment>
<keyword evidence="11" id="KW-1185">Reference proteome</keyword>
<organism evidence="10 11">
    <name type="scientific">Magnetofaba australis IT-1</name>
    <dbReference type="NCBI Taxonomy" id="1434232"/>
    <lineage>
        <taxon>Bacteria</taxon>
        <taxon>Pseudomonadati</taxon>
        <taxon>Pseudomonadota</taxon>
        <taxon>Magnetococcia</taxon>
        <taxon>Magnetococcales</taxon>
        <taxon>Magnetococcaceae</taxon>
        <taxon>Magnetofaba</taxon>
    </lineage>
</organism>
<dbReference type="SUPFAM" id="SSF54909">
    <property type="entry name" value="Dimeric alpha+beta barrel"/>
    <property type="match status" value="1"/>
</dbReference>